<accession>E6X3E4</accession>
<feature type="transmembrane region" description="Helical" evidence="1">
    <location>
        <begin position="179"/>
        <end position="196"/>
    </location>
</feature>
<dbReference type="EMBL" id="CP002452">
    <property type="protein sequence ID" value="ADV46221.1"/>
    <property type="molecule type" value="Genomic_DNA"/>
</dbReference>
<dbReference type="Proteomes" id="UP000008633">
    <property type="component" value="Chromosome"/>
</dbReference>
<feature type="domain" description="DUF4010" evidence="2">
    <location>
        <begin position="186"/>
        <end position="392"/>
    </location>
</feature>
<feature type="transmembrane region" description="Helical" evidence="1">
    <location>
        <begin position="309"/>
        <end position="328"/>
    </location>
</feature>
<dbReference type="InterPro" id="IPR025105">
    <property type="entry name" value="DUF4010"/>
</dbReference>
<feature type="transmembrane region" description="Helical" evidence="1">
    <location>
        <begin position="270"/>
        <end position="289"/>
    </location>
</feature>
<dbReference type="HOGENOM" id="CLU_036781_1_0_7"/>
<dbReference type="OrthoDB" id="9813718at2"/>
<dbReference type="Pfam" id="PF13194">
    <property type="entry name" value="DUF4010"/>
    <property type="match status" value="1"/>
</dbReference>
<dbReference type="STRING" id="749222.Nitsa_0962"/>
<dbReference type="PANTHER" id="PTHR39084:SF1">
    <property type="entry name" value="DUF4010 DOMAIN-CONTAINING PROTEIN"/>
    <property type="match status" value="1"/>
</dbReference>
<protein>
    <recommendedName>
        <fullName evidence="2">DUF4010 domain-containing protein</fullName>
    </recommendedName>
</protein>
<name>E6X3E4_NITSE</name>
<evidence type="ECO:0000256" key="1">
    <source>
        <dbReference type="SAM" id="Phobius"/>
    </source>
</evidence>
<keyword evidence="1" id="KW-0472">Membrane</keyword>
<proteinExistence type="predicted"/>
<reference evidence="3 4" key="1">
    <citation type="journal article" date="2011" name="Stand. Genomic Sci.">
        <title>Complete genome sequence of Nitratifractor salsuginis type strain (E9I37-1).</title>
        <authorList>
            <person name="Anderson I."/>
            <person name="Sikorski J."/>
            <person name="Zeytun A."/>
            <person name="Nolan M."/>
            <person name="Lapidus A."/>
            <person name="Lucas S."/>
            <person name="Hammon N."/>
            <person name="Deshpande S."/>
            <person name="Cheng J.F."/>
            <person name="Tapia R."/>
            <person name="Han C."/>
            <person name="Goodwin L."/>
            <person name="Pitluck S."/>
            <person name="Liolios K."/>
            <person name="Pagani I."/>
            <person name="Ivanova N."/>
            <person name="Huntemann M."/>
            <person name="Mavromatis K."/>
            <person name="Ovchinikova G."/>
            <person name="Pati A."/>
            <person name="Chen A."/>
            <person name="Palaniappan K."/>
            <person name="Land M."/>
            <person name="Hauser L."/>
            <person name="Brambilla E.M."/>
            <person name="Ngatchou-Djao O.D."/>
            <person name="Rohde M."/>
            <person name="Tindall B.J."/>
            <person name="Goker M."/>
            <person name="Detter J.C."/>
            <person name="Woyke T."/>
            <person name="Bristow J."/>
            <person name="Eisen J.A."/>
            <person name="Markowitz V."/>
            <person name="Hugenholtz P."/>
            <person name="Klenk H.P."/>
            <person name="Kyrpides N.C."/>
        </authorList>
    </citation>
    <scope>NUCLEOTIDE SEQUENCE [LARGE SCALE GENOMIC DNA]</scope>
    <source>
        <strain evidence="4">DSM 16511 / JCM 12458 / E9I37-1</strain>
    </source>
</reference>
<dbReference type="RefSeq" id="WP_013553915.1">
    <property type="nucleotide sequence ID" value="NC_014935.1"/>
</dbReference>
<evidence type="ECO:0000313" key="3">
    <source>
        <dbReference type="EMBL" id="ADV46221.1"/>
    </source>
</evidence>
<gene>
    <name evidence="3" type="ordered locus">Nitsa_0962</name>
</gene>
<feature type="transmembrane region" description="Helical" evidence="1">
    <location>
        <begin position="239"/>
        <end position="264"/>
    </location>
</feature>
<keyword evidence="4" id="KW-1185">Reference proteome</keyword>
<dbReference type="eggNOG" id="COG3174">
    <property type="taxonomic scope" value="Bacteria"/>
</dbReference>
<reference evidence="4" key="2">
    <citation type="submission" date="2011-01" db="EMBL/GenBank/DDBJ databases">
        <title>The complete genome of Nitratifractor salsuginis DSM 16511.</title>
        <authorList>
            <consortium name="US DOE Joint Genome Institute (JGI-PGF)"/>
            <person name="Lucas S."/>
            <person name="Copeland A."/>
            <person name="Lapidus A."/>
            <person name="Bruce D."/>
            <person name="Goodwin L."/>
            <person name="Pitluck S."/>
            <person name="Kyrpides N."/>
            <person name="Mavromatis K."/>
            <person name="Ivanova N."/>
            <person name="Mikhailova N."/>
            <person name="Zeytun A."/>
            <person name="Detter J.C."/>
            <person name="Tapia R."/>
            <person name="Han C."/>
            <person name="Land M."/>
            <person name="Hauser L."/>
            <person name="Markowitz V."/>
            <person name="Cheng J.-F."/>
            <person name="Hugenholtz P."/>
            <person name="Woyke T."/>
            <person name="Wu D."/>
            <person name="Tindall B."/>
            <person name="Schuetze A."/>
            <person name="Brambilla E."/>
            <person name="Klenk H.-P."/>
            <person name="Eisen J.A."/>
        </authorList>
    </citation>
    <scope>NUCLEOTIDE SEQUENCE [LARGE SCALE GENOMIC DNA]</scope>
    <source>
        <strain evidence="4">DSM 16511 / JCM 12458 / E9I37-1</strain>
    </source>
</reference>
<feature type="transmembrane region" description="Helical" evidence="1">
    <location>
        <begin position="370"/>
        <end position="390"/>
    </location>
</feature>
<feature type="transmembrane region" description="Helical" evidence="1">
    <location>
        <begin position="95"/>
        <end position="110"/>
    </location>
</feature>
<dbReference type="KEGG" id="nsa:Nitsa_0962"/>
<evidence type="ECO:0000259" key="2">
    <source>
        <dbReference type="Pfam" id="PF13194"/>
    </source>
</evidence>
<feature type="transmembrane region" description="Helical" evidence="1">
    <location>
        <begin position="65"/>
        <end position="83"/>
    </location>
</feature>
<organism evidence="3 4">
    <name type="scientific">Nitratifractor salsuginis (strain DSM 16511 / JCM 12458 / E9I37-1)</name>
    <dbReference type="NCBI Taxonomy" id="749222"/>
    <lineage>
        <taxon>Bacteria</taxon>
        <taxon>Pseudomonadati</taxon>
        <taxon>Campylobacterota</taxon>
        <taxon>Epsilonproteobacteria</taxon>
        <taxon>Campylobacterales</taxon>
        <taxon>Sulfurovaceae</taxon>
        <taxon>Nitratifractor</taxon>
    </lineage>
</organism>
<feature type="transmembrane region" description="Helical" evidence="1">
    <location>
        <begin position="12"/>
        <end position="29"/>
    </location>
</feature>
<keyword evidence="1" id="KW-0812">Transmembrane</keyword>
<feature type="transmembrane region" description="Helical" evidence="1">
    <location>
        <begin position="116"/>
        <end position="132"/>
    </location>
</feature>
<keyword evidence="1" id="KW-1133">Transmembrane helix</keyword>
<dbReference type="AlphaFoldDB" id="E6X3E4"/>
<feature type="transmembrane region" description="Helical" evidence="1">
    <location>
        <begin position="396"/>
        <end position="417"/>
    </location>
</feature>
<sequence length="418" mass="46622">MTHFLAPDLIHFILTVTFGFLIGLEIRSYREHFHPDKPQDFFGTARTYTFVAILGYLFYRLDPDRLILYTTVLIGLTMLYAIFYASKVREGRHSILLYLVLLSVYAFGPLTQRFPLWMPALLFVLIVFLLNAKSAISRFALHVNTYEFETLGKMVLLSAVILPILPDTRVLPYIPLSPFKIWLAVVVISAISYGGYLAQKYFFPNRGYFLTGIIGGTYSSTATTVVLARKARQMGGNPLIDAGIIAATAVMYLRLIVVAFVFNVTVGMKLLVPFLILSVLGILFSLLYIRQGKAAEGTPDFVDNNPLELKTAFAFAFLFVLMMMVTTYVTHHYGIEGLKVLSFAAGLTDIDPFVLSLLTGKYTVGMEQIVSAIVIAAGSNNLLKALYALWFGGPKVTWRSALWIMVLGILTIAYGLYI</sequence>
<feature type="transmembrane region" description="Helical" evidence="1">
    <location>
        <begin position="208"/>
        <end position="227"/>
    </location>
</feature>
<feature type="transmembrane region" description="Helical" evidence="1">
    <location>
        <begin position="41"/>
        <end position="59"/>
    </location>
</feature>
<evidence type="ECO:0000313" key="4">
    <source>
        <dbReference type="Proteomes" id="UP000008633"/>
    </source>
</evidence>
<dbReference type="PANTHER" id="PTHR39084">
    <property type="entry name" value="MEMBRANE PROTEIN-RELATED"/>
    <property type="match status" value="1"/>
</dbReference>